<dbReference type="Gene3D" id="1.20.120.670">
    <property type="entry name" value="N-acetyl-b-d-glucoasminidase"/>
    <property type="match status" value="1"/>
</dbReference>
<dbReference type="OrthoDB" id="64736at2759"/>
<proteinExistence type="predicted"/>
<dbReference type="Gene3D" id="3.20.20.80">
    <property type="entry name" value="Glycosidases"/>
    <property type="match status" value="1"/>
</dbReference>
<dbReference type="InterPro" id="IPR024733">
    <property type="entry name" value="NAGLU_tim-barrel"/>
</dbReference>
<dbReference type="InterPro" id="IPR007781">
    <property type="entry name" value="NAGLU"/>
</dbReference>
<evidence type="ECO:0000259" key="4">
    <source>
        <dbReference type="Pfam" id="PF12971"/>
    </source>
</evidence>
<keyword evidence="7" id="KW-1185">Reference proteome</keyword>
<dbReference type="Pfam" id="PF12971">
    <property type="entry name" value="NAGLU_N"/>
    <property type="match status" value="1"/>
</dbReference>
<dbReference type="InterPro" id="IPR029018">
    <property type="entry name" value="Hex-like_dom2"/>
</dbReference>
<dbReference type="PANTHER" id="PTHR12872">
    <property type="entry name" value="ALPHA-N-ACETYLGLUCOSAMINIDASE"/>
    <property type="match status" value="1"/>
</dbReference>
<feature type="signal peptide" evidence="2">
    <location>
        <begin position="1"/>
        <end position="33"/>
    </location>
</feature>
<comment type="caution">
    <text evidence="6">The sequence shown here is derived from an EMBL/GenBank/DDBJ whole genome shotgun (WGS) entry which is preliminary data.</text>
</comment>
<keyword evidence="1" id="KW-0378">Hydrolase</keyword>
<protein>
    <recommendedName>
        <fullName evidence="8">Alpha-N-acetylglucosaminidase</fullName>
    </recommendedName>
</protein>
<dbReference type="Pfam" id="PF12972">
    <property type="entry name" value="NAGLU_C"/>
    <property type="match status" value="1"/>
</dbReference>
<dbReference type="Proteomes" id="UP000823405">
    <property type="component" value="Unassembled WGS sequence"/>
</dbReference>
<evidence type="ECO:0000256" key="1">
    <source>
        <dbReference type="ARBA" id="ARBA00022801"/>
    </source>
</evidence>
<feature type="domain" description="Alpha-N-acetylglucosaminidase N-terminal" evidence="4">
    <location>
        <begin position="41"/>
        <end position="145"/>
    </location>
</feature>
<keyword evidence="2" id="KW-0732">Signal</keyword>
<organism evidence="6 7">
    <name type="scientific">Linnemannia gamsii</name>
    <dbReference type="NCBI Taxonomy" id="64522"/>
    <lineage>
        <taxon>Eukaryota</taxon>
        <taxon>Fungi</taxon>
        <taxon>Fungi incertae sedis</taxon>
        <taxon>Mucoromycota</taxon>
        <taxon>Mortierellomycotina</taxon>
        <taxon>Mortierellomycetes</taxon>
        <taxon>Mortierellales</taxon>
        <taxon>Mortierellaceae</taxon>
        <taxon>Linnemannia</taxon>
    </lineage>
</organism>
<feature type="domain" description="Alpha-N-acetylglucosaminidase tim-barrel" evidence="3">
    <location>
        <begin position="172"/>
        <end position="521"/>
    </location>
</feature>
<evidence type="ECO:0000259" key="3">
    <source>
        <dbReference type="Pfam" id="PF05089"/>
    </source>
</evidence>
<feature type="chain" id="PRO_5040454181" description="Alpha-N-acetylglucosaminidase" evidence="2">
    <location>
        <begin position="34"/>
        <end position="839"/>
    </location>
</feature>
<dbReference type="Pfam" id="PF05089">
    <property type="entry name" value="NAGLU"/>
    <property type="match status" value="1"/>
</dbReference>
<sequence>MAKGNSRSIRWSSSSLALVALTAVVLLHSSATAAPNAATQPLYGLVERLLPKAYHSTFDFQIVPESAIPPPSPKNKYDVYRVSNVAPAAAADAHASGNGGRQPTILIEGTTFSALGVGLKFYLEQAAQVELTWSGNRFNELPAQPPRVPDLELDSGNVVTTGHVHGSFVPWRYYTNVVTFGYQFTFWDWNRWERELDWMVLNGINQLPAMVGQEYVQREFFRSLGVKEADFASFFSGPTYQPWQRMGNMQGSWTYELTGVGTAADELAYKNRWIDSQWALQQKILARLDGFNITSVLPAFQGFVPRALKNLYPQADIRNSSTWSAFPIEHTNVTYVEPTDPLFAKLSVEYIKLQDKLNNGHRSHHYLLDLYNELIPSCVTEACLKAISKTVSQTLQTANKDAVWVMQGWFLVSPAWNPTMAKAYFAGIQEAAGQAFVYDLASDSVPVWETNSGFFGLDFGWSVINNYGASQGLFGKLSEIQVLPYQAYAKYPNTLRGIGVTAEGINNNEFIYGLTLTFPWANPDQPALNVPKRLEQFIQRRYGPSRATPQVQQAWKILSETVWDCQTKQETGSKSFIEKPPALEMNKPGWLGTAIWYNKTSVVYAWDLLAKSGIAERNAAHGRPLPKSYIFDLVDTTREILLSTVFPSVHGSLIAAYNRQDVAQIRAVGRQLLEVANDADRLLSSHPLFSFGAFVKEARDSSNFPLATGVTTPATFNRNGFRQFLESNARNLVTWWGPDSGSLADYGSKQWGGLISSYYVPRWQLFIAQLELAVQEKRDFDPEAFSALVLKQETAWQAQKWGDKNGESWASNGFASIDVVRQLWVKYAALAAKIAAADD</sequence>
<evidence type="ECO:0000259" key="5">
    <source>
        <dbReference type="Pfam" id="PF12972"/>
    </source>
</evidence>
<dbReference type="AlphaFoldDB" id="A0A9P6R212"/>
<dbReference type="GO" id="GO:0016787">
    <property type="term" value="F:hydrolase activity"/>
    <property type="evidence" value="ECO:0007669"/>
    <property type="project" value="UniProtKB-KW"/>
</dbReference>
<evidence type="ECO:0008006" key="8">
    <source>
        <dbReference type="Google" id="ProtNLM"/>
    </source>
</evidence>
<evidence type="ECO:0000313" key="7">
    <source>
        <dbReference type="Proteomes" id="UP000823405"/>
    </source>
</evidence>
<name>A0A9P6R212_9FUNG</name>
<dbReference type="InterPro" id="IPR024732">
    <property type="entry name" value="NAGLU_C"/>
</dbReference>
<evidence type="ECO:0000313" key="6">
    <source>
        <dbReference type="EMBL" id="KAG0310837.1"/>
    </source>
</evidence>
<evidence type="ECO:0000256" key="2">
    <source>
        <dbReference type="SAM" id="SignalP"/>
    </source>
</evidence>
<reference evidence="6" key="1">
    <citation type="journal article" date="2020" name="Fungal Divers.">
        <title>Resolving the Mortierellaceae phylogeny through synthesis of multi-gene phylogenetics and phylogenomics.</title>
        <authorList>
            <person name="Vandepol N."/>
            <person name="Liber J."/>
            <person name="Desiro A."/>
            <person name="Na H."/>
            <person name="Kennedy M."/>
            <person name="Barry K."/>
            <person name="Grigoriev I.V."/>
            <person name="Miller A.N."/>
            <person name="O'Donnell K."/>
            <person name="Stajich J.E."/>
            <person name="Bonito G."/>
        </authorList>
    </citation>
    <scope>NUCLEOTIDE SEQUENCE</scope>
    <source>
        <strain evidence="6">NVP60</strain>
    </source>
</reference>
<gene>
    <name evidence="6" type="ORF">BGZ97_012281</name>
</gene>
<feature type="domain" description="Alpha-N-acetylglucosaminidase C-terminal" evidence="5">
    <location>
        <begin position="535"/>
        <end position="804"/>
    </location>
</feature>
<dbReference type="InterPro" id="IPR024240">
    <property type="entry name" value="NAGLU_N"/>
</dbReference>
<dbReference type="Gene3D" id="3.30.379.10">
    <property type="entry name" value="Chitobiase/beta-hexosaminidase domain 2-like"/>
    <property type="match status" value="1"/>
</dbReference>
<dbReference type="EMBL" id="JAAAIN010000789">
    <property type="protein sequence ID" value="KAG0310837.1"/>
    <property type="molecule type" value="Genomic_DNA"/>
</dbReference>
<dbReference type="PANTHER" id="PTHR12872:SF1">
    <property type="entry name" value="ALPHA-N-ACETYLGLUCOSAMINIDASE"/>
    <property type="match status" value="1"/>
</dbReference>
<accession>A0A9P6R212</accession>